<name>I6EXQ4_SHIBO</name>
<proteinExistence type="predicted"/>
<evidence type="ECO:0000313" key="3">
    <source>
        <dbReference type="Proteomes" id="UP000004199"/>
    </source>
</evidence>
<dbReference type="Proteomes" id="UP000004199">
    <property type="component" value="Unassembled WGS sequence"/>
</dbReference>
<reference evidence="2 3" key="1">
    <citation type="submission" date="2012-03" db="EMBL/GenBank/DDBJ databases">
        <authorList>
            <person name="Rasko D."/>
            <person name="Redman J."/>
            <person name="Daugherty S.C."/>
            <person name="Tallon L."/>
            <person name="Sadzewicz L."/>
            <person name="Jones K."/>
            <person name="Santana-Cruz I."/>
            <person name="Liu X."/>
        </authorList>
    </citation>
    <scope>NUCLEOTIDE SEQUENCE [LARGE SCALE GENOMIC DNA]</scope>
    <source>
        <strain evidence="2 3">4444-74</strain>
    </source>
</reference>
<dbReference type="EMBL" id="AKNB01000139">
    <property type="protein sequence ID" value="EIQ48796.1"/>
    <property type="molecule type" value="Genomic_DNA"/>
</dbReference>
<gene>
    <name evidence="2" type="ORF">SB444474_5577</name>
</gene>
<feature type="compositionally biased region" description="Basic and acidic residues" evidence="1">
    <location>
        <begin position="1"/>
        <end position="12"/>
    </location>
</feature>
<protein>
    <submittedName>
        <fullName evidence="2">Uncharacterized protein</fullName>
    </submittedName>
</protein>
<evidence type="ECO:0000313" key="2">
    <source>
        <dbReference type="EMBL" id="EIQ48796.1"/>
    </source>
</evidence>
<organism evidence="2 3">
    <name type="scientific">Shigella boydii 4444-74</name>
    <dbReference type="NCBI Taxonomy" id="766140"/>
    <lineage>
        <taxon>Bacteria</taxon>
        <taxon>Pseudomonadati</taxon>
        <taxon>Pseudomonadota</taxon>
        <taxon>Gammaproteobacteria</taxon>
        <taxon>Enterobacterales</taxon>
        <taxon>Enterobacteriaceae</taxon>
        <taxon>Shigella</taxon>
    </lineage>
</organism>
<accession>I6EXQ4</accession>
<dbReference type="AlphaFoldDB" id="I6EXQ4"/>
<comment type="caution">
    <text evidence="2">The sequence shown here is derived from an EMBL/GenBank/DDBJ whole genome shotgun (WGS) entry which is preliminary data.</text>
</comment>
<feature type="region of interest" description="Disordered" evidence="1">
    <location>
        <begin position="1"/>
        <end position="38"/>
    </location>
</feature>
<sequence>MSEKTTGKRPEGQPHSAGESTLLKWRSSQIFNSKDDASPEAVVRFMKETDKQEKE</sequence>
<evidence type="ECO:0000256" key="1">
    <source>
        <dbReference type="SAM" id="MobiDB-lite"/>
    </source>
</evidence>